<organism evidence="2 3">
    <name type="scientific">Algibacter luteus</name>
    <dbReference type="NCBI Taxonomy" id="1178825"/>
    <lineage>
        <taxon>Bacteria</taxon>
        <taxon>Pseudomonadati</taxon>
        <taxon>Bacteroidota</taxon>
        <taxon>Flavobacteriia</taxon>
        <taxon>Flavobacteriales</taxon>
        <taxon>Flavobacteriaceae</taxon>
        <taxon>Algibacter</taxon>
    </lineage>
</organism>
<dbReference type="EMBL" id="FQYK01000003">
    <property type="protein sequence ID" value="SHI72504.1"/>
    <property type="molecule type" value="Genomic_DNA"/>
</dbReference>
<keyword evidence="1" id="KW-0732">Signal</keyword>
<protein>
    <submittedName>
        <fullName evidence="2">Gliding motility-associated C-terminal domain-containing protein</fullName>
    </submittedName>
</protein>
<keyword evidence="3" id="KW-1185">Reference proteome</keyword>
<feature type="chain" id="PRO_5009916718" evidence="1">
    <location>
        <begin position="19"/>
        <end position="904"/>
    </location>
</feature>
<dbReference type="InterPro" id="IPR026341">
    <property type="entry name" value="T9SS_type_B"/>
</dbReference>
<dbReference type="NCBIfam" id="TIGR04131">
    <property type="entry name" value="Bac_Flav_CTERM"/>
    <property type="match status" value="1"/>
</dbReference>
<accession>A0A1M6DGM9</accession>
<gene>
    <name evidence="2" type="ORF">SAMN05216261_1555</name>
</gene>
<dbReference type="RefSeq" id="WP_019386896.1">
    <property type="nucleotide sequence ID" value="NZ_ALIH01000003.1"/>
</dbReference>
<dbReference type="Proteomes" id="UP000184396">
    <property type="component" value="Unassembled WGS sequence"/>
</dbReference>
<proteinExistence type="predicted"/>
<name>A0A1M6DGM9_9FLAO</name>
<dbReference type="OrthoDB" id="9765926at2"/>
<reference evidence="2 3" key="1">
    <citation type="submission" date="2016-11" db="EMBL/GenBank/DDBJ databases">
        <authorList>
            <person name="Jaros S."/>
            <person name="Januszkiewicz K."/>
            <person name="Wedrychowicz H."/>
        </authorList>
    </citation>
    <scope>NUCLEOTIDE SEQUENCE [LARGE SCALE GENOMIC DNA]</scope>
    <source>
        <strain evidence="2 3">CGMCC 1.12213</strain>
    </source>
</reference>
<dbReference type="AlphaFoldDB" id="A0A1M6DGM9"/>
<dbReference type="SUPFAM" id="SSF63829">
    <property type="entry name" value="Calcium-dependent phosphotriesterase"/>
    <property type="match status" value="1"/>
</dbReference>
<dbReference type="STRING" id="1178825.SAMN05216261_1555"/>
<evidence type="ECO:0000256" key="1">
    <source>
        <dbReference type="SAM" id="SignalP"/>
    </source>
</evidence>
<evidence type="ECO:0000313" key="2">
    <source>
        <dbReference type="EMBL" id="SHI72504.1"/>
    </source>
</evidence>
<evidence type="ECO:0000313" key="3">
    <source>
        <dbReference type="Proteomes" id="UP000184396"/>
    </source>
</evidence>
<dbReference type="Pfam" id="PF13585">
    <property type="entry name" value="CHU_C"/>
    <property type="match status" value="1"/>
</dbReference>
<dbReference type="eggNOG" id="COG3291">
    <property type="taxonomic scope" value="Bacteria"/>
</dbReference>
<feature type="signal peptide" evidence="1">
    <location>
        <begin position="1"/>
        <end position="18"/>
    </location>
</feature>
<sequence>MRHLVIICIVFTTFVAQAQNEANNWFFGSKVGLKFDGFTKPVVQYGELNTLEGCASISDSSGNLLFYSDGSTVWSRNHQIMPNGTGLLGDESSTQSAIIVPHPTQSHLFYLFTVGSTQIPTGYHYYTIDMTLNNGFGDVTVASVDLSGDDNGFDWSEKITAVYGNTCNTVWVISLVRNKFYAYKIDGNGVSLTPVISEVNFTASRLSRGYLKASPNGKKIVAAHQGINGSDNGLYLYDFNNDTGEVIENNITLFDRNTQVYGIEFSSKTNKLYASTINNEQYKLYQFDLTAASIKNSGIIIHQEQPAFRGALQLGPDLKIYVTIPETYLIGSNYIDVINYPELDGVLCDFEEDYIFFGADNYVMQGLPPFIQSFFYENEINIVNPNEEVSVTSSDLELCLGDSYTLEGEDIQGAIYQWSYSDGNVVVNLPTPIPAHQLTVNTLGDNTPGTYTLKITTNDECNTLLIGKADVSFTAPPTVNSPTFLTTCDTFDNDSNDGLTTFNLEESITDLITGFAADYEVYFYLNDNDATTDILNENSLPVFYYNTTPNQILTAKVYRKNSDCYVLGQLQLGANSGQNLNAIDVQGCSETNMALFDLDAQIESIRSLNGLPNNVDIQFFSSLEDAILKSNTVNGNYESSDNLLYFYASLNGICYGSGSFNLTTNPLPPIDSQEETLKLCENDFPIIIESSIPNNETNNYNYLWSSGEISNSKLIYFPQTISVNVIDRNTLCEITKTYIIERLFAPSVTGIEINVNSGTVTVLSSENLNNTYALNDINGAYQETNVFYNVQPGEHTLYVQNSNNCEITEREFYVLGFPRFFTPNNDSHNDHWGIKGLDSDKYTVSDVNIFDRYGKLLIVLSPESKWDGTYNGEVLPVSDYWFYVTIEDKEGNSKIYKGNFSIVR</sequence>